<dbReference type="Pfam" id="PF04972">
    <property type="entry name" value="BON"/>
    <property type="match status" value="1"/>
</dbReference>
<feature type="signal peptide" evidence="1">
    <location>
        <begin position="1"/>
        <end position="18"/>
    </location>
</feature>
<evidence type="ECO:0000313" key="3">
    <source>
        <dbReference type="EMBL" id="OWW21740.1"/>
    </source>
</evidence>
<dbReference type="PROSITE" id="PS51257">
    <property type="entry name" value="PROKAR_LIPOPROTEIN"/>
    <property type="match status" value="1"/>
</dbReference>
<dbReference type="PANTHER" id="PTHR34606:SF15">
    <property type="entry name" value="BON DOMAIN-CONTAINING PROTEIN"/>
    <property type="match status" value="1"/>
</dbReference>
<evidence type="ECO:0000256" key="1">
    <source>
        <dbReference type="SAM" id="SignalP"/>
    </source>
</evidence>
<dbReference type="EMBL" id="LSTO01000001">
    <property type="protein sequence ID" value="OWW21740.1"/>
    <property type="molecule type" value="Genomic_DNA"/>
</dbReference>
<name>A0A254TGI2_9BURK</name>
<evidence type="ECO:0000313" key="4">
    <source>
        <dbReference type="Proteomes" id="UP000197535"/>
    </source>
</evidence>
<dbReference type="OrthoDB" id="7360581at2"/>
<sequence length="98" mass="10126">MKTTGLVLCAALVLGACASPQKSPDAELAARIKQEIAQTEGIGSARSVNVETAKGVVILSGFIGTEKQKNDAAQTALKVSGVQQVFNNIQVLNRSSGQ</sequence>
<organism evidence="3 4">
    <name type="scientific">Noviherbaspirillum denitrificans</name>
    <dbReference type="NCBI Taxonomy" id="1968433"/>
    <lineage>
        <taxon>Bacteria</taxon>
        <taxon>Pseudomonadati</taxon>
        <taxon>Pseudomonadota</taxon>
        <taxon>Betaproteobacteria</taxon>
        <taxon>Burkholderiales</taxon>
        <taxon>Oxalobacteraceae</taxon>
        <taxon>Noviherbaspirillum</taxon>
    </lineage>
</organism>
<keyword evidence="4" id="KW-1185">Reference proteome</keyword>
<accession>A0A254TGI2</accession>
<dbReference type="PANTHER" id="PTHR34606">
    <property type="entry name" value="BON DOMAIN-CONTAINING PROTEIN"/>
    <property type="match status" value="1"/>
</dbReference>
<keyword evidence="1" id="KW-0732">Signal</keyword>
<feature type="domain" description="BON" evidence="2">
    <location>
        <begin position="24"/>
        <end position="93"/>
    </location>
</feature>
<dbReference type="AlphaFoldDB" id="A0A254TGI2"/>
<dbReference type="PROSITE" id="PS50914">
    <property type="entry name" value="BON"/>
    <property type="match status" value="1"/>
</dbReference>
<comment type="caution">
    <text evidence="3">The sequence shown here is derived from an EMBL/GenBank/DDBJ whole genome shotgun (WGS) entry which is preliminary data.</text>
</comment>
<protein>
    <recommendedName>
        <fullName evidence="2">BON domain-containing protein</fullName>
    </recommendedName>
</protein>
<dbReference type="Gene3D" id="3.30.1340.30">
    <property type="match status" value="1"/>
</dbReference>
<proteinExistence type="predicted"/>
<dbReference type="InterPro" id="IPR051686">
    <property type="entry name" value="Lipoprotein_DolP"/>
</dbReference>
<dbReference type="InterPro" id="IPR007055">
    <property type="entry name" value="BON_dom"/>
</dbReference>
<dbReference type="RefSeq" id="WP_088708586.1">
    <property type="nucleotide sequence ID" value="NZ_LSTO01000001.1"/>
</dbReference>
<evidence type="ECO:0000259" key="2">
    <source>
        <dbReference type="PROSITE" id="PS50914"/>
    </source>
</evidence>
<gene>
    <name evidence="3" type="ORF">AYR66_21855</name>
</gene>
<feature type="chain" id="PRO_5012535817" description="BON domain-containing protein" evidence="1">
    <location>
        <begin position="19"/>
        <end position="98"/>
    </location>
</feature>
<dbReference type="Proteomes" id="UP000197535">
    <property type="component" value="Unassembled WGS sequence"/>
</dbReference>
<reference evidence="3 4" key="1">
    <citation type="submission" date="2016-02" db="EMBL/GenBank/DDBJ databases">
        <authorList>
            <person name="Wen L."/>
            <person name="He K."/>
            <person name="Yang H."/>
        </authorList>
    </citation>
    <scope>NUCLEOTIDE SEQUENCE [LARGE SCALE GENOMIC DNA]</scope>
    <source>
        <strain evidence="3 4">TSA40</strain>
    </source>
</reference>